<keyword evidence="2" id="KW-1185">Reference proteome</keyword>
<dbReference type="Proteomes" id="UP001372338">
    <property type="component" value="Unassembled WGS sequence"/>
</dbReference>
<sequence length="112" mass="12890">MHKHVFLRIVQALGEHDEYFRMRVDERGREDLSPLQKCTSAIRMLAYASPADSLDDYVVGKQAGLYQSIERLCASEEEVDDKATKELSSYRRSIGTFVLKATKHKTKRYFGT</sequence>
<evidence type="ECO:0000313" key="2">
    <source>
        <dbReference type="Proteomes" id="UP001372338"/>
    </source>
</evidence>
<dbReference type="PANTHER" id="PTHR47150:SF7">
    <property type="entry name" value="NUCLEASE"/>
    <property type="match status" value="1"/>
</dbReference>
<reference evidence="1 2" key="1">
    <citation type="submission" date="2024-01" db="EMBL/GenBank/DDBJ databases">
        <title>The genomes of 5 underutilized Papilionoideae crops provide insights into root nodulation and disease resistanc.</title>
        <authorList>
            <person name="Yuan L."/>
        </authorList>
    </citation>
    <scope>NUCLEOTIDE SEQUENCE [LARGE SCALE GENOMIC DNA]</scope>
    <source>
        <strain evidence="1">ZHUSHIDOU_FW_LH</strain>
        <tissue evidence="1">Leaf</tissue>
    </source>
</reference>
<protein>
    <submittedName>
        <fullName evidence="1">Uncharacterized protein</fullName>
    </submittedName>
</protein>
<dbReference type="EMBL" id="JAYWIO010000003">
    <property type="protein sequence ID" value="KAK7273810.1"/>
    <property type="molecule type" value="Genomic_DNA"/>
</dbReference>
<dbReference type="PANTHER" id="PTHR47150">
    <property type="entry name" value="OS12G0169200 PROTEIN"/>
    <property type="match status" value="1"/>
</dbReference>
<dbReference type="AlphaFoldDB" id="A0AAN9FHY7"/>
<proteinExistence type="predicted"/>
<comment type="caution">
    <text evidence="1">The sequence shown here is derived from an EMBL/GenBank/DDBJ whole genome shotgun (WGS) entry which is preliminary data.</text>
</comment>
<evidence type="ECO:0000313" key="1">
    <source>
        <dbReference type="EMBL" id="KAK7273810.1"/>
    </source>
</evidence>
<gene>
    <name evidence="1" type="ORF">RIF29_14873</name>
</gene>
<name>A0AAN9FHY7_CROPI</name>
<organism evidence="1 2">
    <name type="scientific">Crotalaria pallida</name>
    <name type="common">Smooth rattlebox</name>
    <name type="synonym">Crotalaria striata</name>
    <dbReference type="NCBI Taxonomy" id="3830"/>
    <lineage>
        <taxon>Eukaryota</taxon>
        <taxon>Viridiplantae</taxon>
        <taxon>Streptophyta</taxon>
        <taxon>Embryophyta</taxon>
        <taxon>Tracheophyta</taxon>
        <taxon>Spermatophyta</taxon>
        <taxon>Magnoliopsida</taxon>
        <taxon>eudicotyledons</taxon>
        <taxon>Gunneridae</taxon>
        <taxon>Pentapetalae</taxon>
        <taxon>rosids</taxon>
        <taxon>fabids</taxon>
        <taxon>Fabales</taxon>
        <taxon>Fabaceae</taxon>
        <taxon>Papilionoideae</taxon>
        <taxon>50 kb inversion clade</taxon>
        <taxon>genistoids sensu lato</taxon>
        <taxon>core genistoids</taxon>
        <taxon>Crotalarieae</taxon>
        <taxon>Crotalaria</taxon>
    </lineage>
</organism>
<accession>A0AAN9FHY7</accession>